<organism evidence="2 3">
    <name type="scientific">Prunus avium</name>
    <name type="common">Cherry</name>
    <name type="synonym">Cerasus avium</name>
    <dbReference type="NCBI Taxonomy" id="42229"/>
    <lineage>
        <taxon>Eukaryota</taxon>
        <taxon>Viridiplantae</taxon>
        <taxon>Streptophyta</taxon>
        <taxon>Embryophyta</taxon>
        <taxon>Tracheophyta</taxon>
        <taxon>Spermatophyta</taxon>
        <taxon>Magnoliopsida</taxon>
        <taxon>eudicotyledons</taxon>
        <taxon>Gunneridae</taxon>
        <taxon>Pentapetalae</taxon>
        <taxon>rosids</taxon>
        <taxon>fabids</taxon>
        <taxon>Rosales</taxon>
        <taxon>Rosaceae</taxon>
        <taxon>Amygdaloideae</taxon>
        <taxon>Amygdaleae</taxon>
        <taxon>Prunus</taxon>
    </lineage>
</organism>
<accession>A0A6P5RP60</accession>
<dbReference type="InterPro" id="IPR019136">
    <property type="entry name" value="TF_IIIC_su-5_HTH"/>
</dbReference>
<dbReference type="Proteomes" id="UP000515124">
    <property type="component" value="Unplaced"/>
</dbReference>
<evidence type="ECO:0000259" key="1">
    <source>
        <dbReference type="Pfam" id="PF09734"/>
    </source>
</evidence>
<dbReference type="GO" id="GO:0001002">
    <property type="term" value="F:RNA polymerase III type 1 promoter sequence-specific DNA binding"/>
    <property type="evidence" value="ECO:0007669"/>
    <property type="project" value="TreeGrafter"/>
</dbReference>
<dbReference type="RefSeq" id="XP_021802816.1">
    <property type="nucleotide sequence ID" value="XM_021947124.1"/>
</dbReference>
<dbReference type="GeneID" id="110746895"/>
<dbReference type="AlphaFoldDB" id="A0A6P5RP60"/>
<name>A0A6P5RP60_PRUAV</name>
<feature type="non-terminal residue" evidence="3">
    <location>
        <position position="1"/>
    </location>
</feature>
<dbReference type="GO" id="GO:0000127">
    <property type="term" value="C:transcription factor TFIIIC complex"/>
    <property type="evidence" value="ECO:0007669"/>
    <property type="project" value="InterPro"/>
</dbReference>
<dbReference type="Pfam" id="PF09734">
    <property type="entry name" value="Tau95"/>
    <property type="match status" value="1"/>
</dbReference>
<feature type="domain" description="Transcription factor IIIC subunit 5 HTH" evidence="1">
    <location>
        <begin position="11"/>
        <end position="96"/>
    </location>
</feature>
<sequence length="167" mass="19901">FLTFLQIPKRTNWEEYIPQGSDQWESQMAVSQLFDERPVWPKDSLTELLVDKGFNFSDHLLRRLLSRVAYYFSRGPFLRFWIKKGYDPRKDPDSRIKLNLCEIIGFCPFSFGVSCRLKHRWEDICAFRVFPYKCHTTLQLFELGDDYIQEQIRKPPAQTICSVSFSK</sequence>
<dbReference type="KEGG" id="pavi:110746895"/>
<dbReference type="InterPro" id="IPR040454">
    <property type="entry name" value="TF_IIIC_Tfc1/Sfc1"/>
</dbReference>
<reference evidence="3" key="1">
    <citation type="submission" date="2025-08" db="UniProtKB">
        <authorList>
            <consortium name="RefSeq"/>
        </authorList>
    </citation>
    <scope>IDENTIFICATION</scope>
</reference>
<dbReference type="PANTHER" id="PTHR13230:SF5">
    <property type="entry name" value="GENERAL TRANSCRIPTION FACTOR 3C POLYPEPTIDE 5"/>
    <property type="match status" value="1"/>
</dbReference>
<gene>
    <name evidence="3" type="primary">LOC110746895</name>
</gene>
<proteinExistence type="predicted"/>
<keyword evidence="2" id="KW-1185">Reference proteome</keyword>
<protein>
    <submittedName>
        <fullName evidence="3">Uncharacterized protein LOC110746895</fullName>
    </submittedName>
</protein>
<evidence type="ECO:0000313" key="3">
    <source>
        <dbReference type="RefSeq" id="XP_021802816.1"/>
    </source>
</evidence>
<dbReference type="GO" id="GO:0001003">
    <property type="term" value="F:RNA polymerase III type 2 promoter sequence-specific DNA binding"/>
    <property type="evidence" value="ECO:0007669"/>
    <property type="project" value="TreeGrafter"/>
</dbReference>
<evidence type="ECO:0000313" key="2">
    <source>
        <dbReference type="Proteomes" id="UP000515124"/>
    </source>
</evidence>
<dbReference type="PANTHER" id="PTHR13230">
    <property type="entry name" value="GENERAL TRANSCRIPTION FACTOR IIIC, POLYPEPTIDE 5"/>
    <property type="match status" value="1"/>
</dbReference>
<dbReference type="GO" id="GO:0006384">
    <property type="term" value="P:transcription initiation at RNA polymerase III promoter"/>
    <property type="evidence" value="ECO:0007669"/>
    <property type="project" value="InterPro"/>
</dbReference>